<evidence type="ECO:0000259" key="4">
    <source>
        <dbReference type="Pfam" id="PF01420"/>
    </source>
</evidence>
<comment type="caution">
    <text evidence="5">The sequence shown here is derived from an EMBL/GenBank/DDBJ whole genome shotgun (WGS) entry which is preliminary data.</text>
</comment>
<keyword evidence="6" id="KW-1185">Reference proteome</keyword>
<dbReference type="AlphaFoldDB" id="A0A7X3LFU2"/>
<evidence type="ECO:0000256" key="2">
    <source>
        <dbReference type="ARBA" id="ARBA00022747"/>
    </source>
</evidence>
<keyword evidence="3" id="KW-0238">DNA-binding</keyword>
<proteinExistence type="inferred from homology"/>
<protein>
    <recommendedName>
        <fullName evidence="4">Type I restriction modification DNA specificity domain-containing protein</fullName>
    </recommendedName>
</protein>
<dbReference type="Gene3D" id="1.10.287.1120">
    <property type="entry name" value="Bipartite methylase S protein"/>
    <property type="match status" value="1"/>
</dbReference>
<dbReference type="EMBL" id="WUBI01000001">
    <property type="protein sequence ID" value="MWV44046.1"/>
    <property type="molecule type" value="Genomic_DNA"/>
</dbReference>
<dbReference type="Pfam" id="PF01420">
    <property type="entry name" value="Methylase_S"/>
    <property type="match status" value="1"/>
</dbReference>
<dbReference type="InterPro" id="IPR000055">
    <property type="entry name" value="Restrct_endonuc_typeI_TRD"/>
</dbReference>
<dbReference type="InterPro" id="IPR052021">
    <property type="entry name" value="Type-I_RS_S_subunit"/>
</dbReference>
<sequence length="410" mass="46894">MSKKEKVTLVPKLRFQEYKNASEWSKVKIGKYLKESRIKGSKGNTAKKLTVKLWGQGVREKNEIQKGSENTQYFQRQAGQFIYSKLDFLNQAFGIVPDYLNGYESTVDLPCFDVDEGLDARFLLEYVKRTIFYKKYGEMADGGRIAKRIQVDTFLGFPVYIPDIKEQQKIADCLSSLYDLITAEDKKLSALRAHKEGLMQKLFPAEGKTLPEWRFPEFRDCREWEETTLERVADYENGKAHENDILERGKYIVVNSKFISTDGEVKKYTDTANLLAQKGDILMVLSDVPNGRAIAKCYLVDKNDTYTVNQRICRLTPRNVNGSLLYYAINRNSYFLAFDDGVKQTNLKKDDVLSCLVTLPKEKQEQQKIADCLSSVDELIAAQAEKIEALKTHKKGLIQGLFPSIEEVGK</sequence>
<evidence type="ECO:0000256" key="1">
    <source>
        <dbReference type="ARBA" id="ARBA00010923"/>
    </source>
</evidence>
<evidence type="ECO:0000256" key="3">
    <source>
        <dbReference type="ARBA" id="ARBA00023125"/>
    </source>
</evidence>
<dbReference type="GO" id="GO:0003677">
    <property type="term" value="F:DNA binding"/>
    <property type="evidence" value="ECO:0007669"/>
    <property type="project" value="UniProtKB-KW"/>
</dbReference>
<keyword evidence="2" id="KW-0680">Restriction system</keyword>
<reference evidence="5 6" key="1">
    <citation type="submission" date="2019-12" db="EMBL/GenBank/DDBJ databases">
        <title>Paenibacillus sp. nov., an endophytic bacterium isolated from the stem of Dendrobium.</title>
        <authorList>
            <person name="Zhao R."/>
        </authorList>
    </citation>
    <scope>NUCLEOTIDE SEQUENCE [LARGE SCALE GENOMIC DNA]</scope>
    <source>
        <strain evidence="5 6">HJL G12</strain>
    </source>
</reference>
<accession>A0A7X3LFU2</accession>
<evidence type="ECO:0000313" key="6">
    <source>
        <dbReference type="Proteomes" id="UP000460318"/>
    </source>
</evidence>
<feature type="domain" description="Type I restriction modification DNA specificity" evidence="4">
    <location>
        <begin position="223"/>
        <end position="391"/>
    </location>
</feature>
<dbReference type="PANTHER" id="PTHR30408">
    <property type="entry name" value="TYPE-1 RESTRICTION ENZYME ECOKI SPECIFICITY PROTEIN"/>
    <property type="match status" value="1"/>
</dbReference>
<dbReference type="PANTHER" id="PTHR30408:SF12">
    <property type="entry name" value="TYPE I RESTRICTION ENZYME MJAVIII SPECIFICITY SUBUNIT"/>
    <property type="match status" value="1"/>
</dbReference>
<comment type="similarity">
    <text evidence="1">Belongs to the type-I restriction system S methylase family.</text>
</comment>
<organism evidence="5 6">
    <name type="scientific">Paenibacillus dendrobii</name>
    <dbReference type="NCBI Taxonomy" id="2691084"/>
    <lineage>
        <taxon>Bacteria</taxon>
        <taxon>Bacillati</taxon>
        <taxon>Bacillota</taxon>
        <taxon>Bacilli</taxon>
        <taxon>Bacillales</taxon>
        <taxon>Paenibacillaceae</taxon>
        <taxon>Paenibacillus</taxon>
    </lineage>
</organism>
<dbReference type="Gene3D" id="3.90.220.20">
    <property type="entry name" value="DNA methylase specificity domains"/>
    <property type="match status" value="2"/>
</dbReference>
<dbReference type="InterPro" id="IPR044946">
    <property type="entry name" value="Restrct_endonuc_typeI_TRD_sf"/>
</dbReference>
<dbReference type="RefSeq" id="WP_160497500.1">
    <property type="nucleotide sequence ID" value="NZ_WUBI01000001.1"/>
</dbReference>
<name>A0A7X3LFU2_9BACL</name>
<dbReference type="SUPFAM" id="SSF116734">
    <property type="entry name" value="DNA methylase specificity domain"/>
    <property type="match status" value="2"/>
</dbReference>
<gene>
    <name evidence="5" type="ORF">GRF59_10410</name>
</gene>
<dbReference type="GO" id="GO:0009307">
    <property type="term" value="P:DNA restriction-modification system"/>
    <property type="evidence" value="ECO:0007669"/>
    <property type="project" value="UniProtKB-KW"/>
</dbReference>
<dbReference type="Proteomes" id="UP000460318">
    <property type="component" value="Unassembled WGS sequence"/>
</dbReference>
<evidence type="ECO:0000313" key="5">
    <source>
        <dbReference type="EMBL" id="MWV44046.1"/>
    </source>
</evidence>